<organism evidence="2 3">
    <name type="scientific">Buttiauxella brennerae ATCC 51605</name>
    <dbReference type="NCBI Taxonomy" id="1354251"/>
    <lineage>
        <taxon>Bacteria</taxon>
        <taxon>Pseudomonadati</taxon>
        <taxon>Pseudomonadota</taxon>
        <taxon>Gammaproteobacteria</taxon>
        <taxon>Enterobacterales</taxon>
        <taxon>Enterobacteriaceae</taxon>
        <taxon>Buttiauxella</taxon>
    </lineage>
</organism>
<evidence type="ECO:0000256" key="1">
    <source>
        <dbReference type="SAM" id="MobiDB-lite"/>
    </source>
</evidence>
<feature type="region of interest" description="Disordered" evidence="1">
    <location>
        <begin position="51"/>
        <end position="80"/>
    </location>
</feature>
<sequence>MDLTPAHVPLTDLTPAHVPLTDLTPAQMPLTELKPAKHHDHVSITIDSIETEEVPSTDKPDSGVTHVNGGSESPDGFDVKDGKIVSIGSNVRIHLSEGDHVPVCADSEHQILHYNDGNEKGDGNYSDIFVVHPGSQYRQGDGTYQDLHSVDGNTQPEQDGHKDYVFVQDGKDTDYQIGYGTNNNSQTNVNTQENVSVTGSDGMGHSLHLQGINHIEGVILGDGTVHTQNEGSTTVDTDTPTQQPGEQHSVVTGTVTGDVVLGDIVKLTVNGHHYKGEVVDLGNGKLGYHIGVESGDLKEGLPVHVSITVKGDDGHATHATADQTVSHDQVPPAPSTDHVSPAHPASSEQDSSATITDYIAHSDSTDSTPEAHPSPITQVNGGSGAAEGFDIQDGKIIAIGSNVRVWLSDGDTVPHSADSANQITHYHDGNVNSDGKYADIYVVHDGSGYTNGNAHQGLNAINGMTQSVDSGHKGYIFLQDGSEADYKCSPGPNNNANSNVNTLENVSITGTHSDADQGLHLQGVNHIEGVIFGDGTLAFTANDSRTTVVHHDAPVPADIPSAAPPVPVDDVSVHAHVDAATVVEHHTQQAHPLNNLLESSDDLFLPAATAPADSATHQSGNPGLVTGKGEHAQERINLSDLAHELEHGTDITSLIKGGEQPHTDATVIDPKAHAAPVMVSESAGMDSMQHSSFDHLLHKPEHLY</sequence>
<feature type="compositionally biased region" description="Low complexity" evidence="1">
    <location>
        <begin position="233"/>
        <end position="249"/>
    </location>
</feature>
<evidence type="ECO:0000313" key="3">
    <source>
        <dbReference type="Proteomes" id="UP000078410"/>
    </source>
</evidence>
<proteinExistence type="predicted"/>
<dbReference type="EMBL" id="LXER01000021">
    <property type="protein sequence ID" value="OAT30903.1"/>
    <property type="molecule type" value="Genomic_DNA"/>
</dbReference>
<feature type="compositionally biased region" description="Polar residues" evidence="1">
    <location>
        <begin position="346"/>
        <end position="355"/>
    </location>
</feature>
<reference evidence="2 3" key="1">
    <citation type="submission" date="2016-04" db="EMBL/GenBank/DDBJ databases">
        <title>ATOL: Assembling a taxonomically balanced genome-scale reconstruction of the evolutionary history of the Enterobacteriaceae.</title>
        <authorList>
            <person name="Plunkett G.III."/>
            <person name="Neeno-Eckwall E.C."/>
            <person name="Glasner J.D."/>
            <person name="Perna N.T."/>
        </authorList>
    </citation>
    <scope>NUCLEOTIDE SEQUENCE [LARGE SCALE GENOMIC DNA]</scope>
    <source>
        <strain evidence="2 3">ATCC 51605</strain>
    </source>
</reference>
<keyword evidence="3" id="KW-1185">Reference proteome</keyword>
<dbReference type="PATRIC" id="fig|1354251.4.peg.2714"/>
<dbReference type="NCBIfam" id="NF012196">
    <property type="entry name" value="Ig_like_ice"/>
    <property type="match status" value="1"/>
</dbReference>
<dbReference type="AlphaFoldDB" id="A0A1B7IMT7"/>
<feature type="region of interest" description="Disordered" evidence="1">
    <location>
        <begin position="323"/>
        <end position="387"/>
    </location>
</feature>
<evidence type="ECO:0000313" key="2">
    <source>
        <dbReference type="EMBL" id="OAT30903.1"/>
    </source>
</evidence>
<accession>A0A1B7IMT7</accession>
<dbReference type="Gene3D" id="2.60.40.10">
    <property type="entry name" value="Immunoglobulins"/>
    <property type="match status" value="1"/>
</dbReference>
<gene>
    <name evidence="2" type="ORF">M975_2630</name>
</gene>
<protein>
    <submittedName>
        <fullName evidence="2">RTX family T1SS secreted agglutinin</fullName>
    </submittedName>
</protein>
<dbReference type="InterPro" id="IPR013783">
    <property type="entry name" value="Ig-like_fold"/>
</dbReference>
<feature type="region of interest" description="Disordered" evidence="1">
    <location>
        <begin position="229"/>
        <end position="249"/>
    </location>
</feature>
<comment type="caution">
    <text evidence="2">The sequence shown here is derived from an EMBL/GenBank/DDBJ whole genome shotgun (WGS) entry which is preliminary data.</text>
</comment>
<dbReference type="InterPro" id="IPR049826">
    <property type="entry name" value="Ig-like_ice"/>
</dbReference>
<dbReference type="OrthoDB" id="8481600at2"/>
<dbReference type="Proteomes" id="UP000078410">
    <property type="component" value="Unassembled WGS sequence"/>
</dbReference>
<name>A0A1B7IMT7_9ENTR</name>